<feature type="transmembrane region" description="Helical" evidence="1">
    <location>
        <begin position="48"/>
        <end position="68"/>
    </location>
</feature>
<comment type="caution">
    <text evidence="2">The sequence shown here is derived from an EMBL/GenBank/DDBJ whole genome shotgun (WGS) entry which is preliminary data.</text>
</comment>
<keyword evidence="3" id="KW-1185">Reference proteome</keyword>
<organism evidence="2 3">
    <name type="scientific">Myroides indicus</name>
    <dbReference type="NCBI Taxonomy" id="1323422"/>
    <lineage>
        <taxon>Bacteria</taxon>
        <taxon>Pseudomonadati</taxon>
        <taxon>Bacteroidota</taxon>
        <taxon>Flavobacteriia</taxon>
        <taxon>Flavobacteriales</taxon>
        <taxon>Flavobacteriaceae</taxon>
        <taxon>Myroides</taxon>
    </lineage>
</organism>
<dbReference type="RefSeq" id="WP_071307410.1">
    <property type="nucleotide sequence ID" value="NZ_SOAG01000004.1"/>
</dbReference>
<dbReference type="Pfam" id="PF16872">
    <property type="entry name" value="putAbiC"/>
    <property type="match status" value="1"/>
</dbReference>
<dbReference type="Proteomes" id="UP000295215">
    <property type="component" value="Unassembled WGS sequence"/>
</dbReference>
<evidence type="ECO:0000313" key="3">
    <source>
        <dbReference type="Proteomes" id="UP000295215"/>
    </source>
</evidence>
<gene>
    <name evidence="2" type="ORF">C8P70_104112</name>
</gene>
<sequence length="379" mass="45089">MRIRIILSYILTIIGCIIIVWFLIRGIYFEDFINSKYNLDLDSSAKSGDFIGGFVGAIFTIVGIVLLYETLSLQRQEFIESRNVFERQQFENKFFSLLDVYQSITNSMHYDIPHSSQIYKGKEFFQKHKEDLYNKFQPTNSFYKNRKIAIDLYTIFYIVNKESIAHYYRTLYRIFKLISESNFNDKEKSSYAKIVRAQLSESELFFINYNACTTYGKKFQTLINNYNLTKHLPLLERVEFKEWKQKLTDEKVNSINILLEELLHFIISENTTFYKTFLKGRFAFKGEKLFDSISLSVTRNNLQNFNQNLQEGYGLDDFSNEEIEKLLKCWALETYSYRTYKPKDSTSNLKFKVDIIDLTNNKYKITCDIFTKDKTELKY</sequence>
<accession>A0A4V3E942</accession>
<keyword evidence="1" id="KW-0472">Membrane</keyword>
<dbReference type="EMBL" id="SOAG01000004">
    <property type="protein sequence ID" value="TDS64394.1"/>
    <property type="molecule type" value="Genomic_DNA"/>
</dbReference>
<reference evidence="2 3" key="1">
    <citation type="submission" date="2019-03" db="EMBL/GenBank/DDBJ databases">
        <title>Genomic Encyclopedia of Archaeal and Bacterial Type Strains, Phase II (KMG-II): from individual species to whole genera.</title>
        <authorList>
            <person name="Goeker M."/>
        </authorList>
    </citation>
    <scope>NUCLEOTIDE SEQUENCE [LARGE SCALE GENOMIC DNA]</scope>
    <source>
        <strain evidence="2 3">DSM 28213</strain>
    </source>
</reference>
<keyword evidence="1" id="KW-1133">Transmembrane helix</keyword>
<dbReference type="AlphaFoldDB" id="A0A4V3E942"/>
<keyword evidence="1" id="KW-0812">Transmembrane</keyword>
<name>A0A4V3E942_9FLAO</name>
<proteinExistence type="predicted"/>
<evidence type="ECO:0000313" key="2">
    <source>
        <dbReference type="EMBL" id="TDS64394.1"/>
    </source>
</evidence>
<dbReference type="PROSITE" id="PS51257">
    <property type="entry name" value="PROKAR_LIPOPROTEIN"/>
    <property type="match status" value="1"/>
</dbReference>
<feature type="transmembrane region" description="Helical" evidence="1">
    <location>
        <begin position="7"/>
        <end position="28"/>
    </location>
</feature>
<dbReference type="InterPro" id="IPR031709">
    <property type="entry name" value="PutAbiC"/>
</dbReference>
<protein>
    <submittedName>
        <fullName evidence="2">Putative phage abortive infection protein</fullName>
    </submittedName>
</protein>
<dbReference type="OrthoDB" id="6678638at2"/>
<evidence type="ECO:0000256" key="1">
    <source>
        <dbReference type="SAM" id="Phobius"/>
    </source>
</evidence>